<reference evidence="3 4" key="1">
    <citation type="submission" date="2013-08" db="EMBL/GenBank/DDBJ databases">
        <title>The genome sequence of Knoellia subterranea.</title>
        <authorList>
            <person name="Zhu W."/>
            <person name="Wang G."/>
        </authorList>
    </citation>
    <scope>NUCLEOTIDE SEQUENCE [LARGE SCALE GENOMIC DNA]</scope>
    <source>
        <strain evidence="3 4">KCTC 19937</strain>
    </source>
</reference>
<comment type="caution">
    <text evidence="3">The sequence shown here is derived from an EMBL/GenBank/DDBJ whole genome shotgun (WGS) entry which is preliminary data.</text>
</comment>
<organism evidence="3 4">
    <name type="scientific">Knoellia subterranea KCTC 19937</name>
    <dbReference type="NCBI Taxonomy" id="1385521"/>
    <lineage>
        <taxon>Bacteria</taxon>
        <taxon>Bacillati</taxon>
        <taxon>Actinomycetota</taxon>
        <taxon>Actinomycetes</taxon>
        <taxon>Micrococcales</taxon>
        <taxon>Intrasporangiaceae</taxon>
        <taxon>Knoellia</taxon>
    </lineage>
</organism>
<dbReference type="SUPFAM" id="SSF52540">
    <property type="entry name" value="P-loop containing nucleoside triphosphate hydrolases"/>
    <property type="match status" value="2"/>
</dbReference>
<dbReference type="InterPro" id="IPR050742">
    <property type="entry name" value="Helicase_Restrict-Modif_Enz"/>
</dbReference>
<dbReference type="GO" id="GO:0005829">
    <property type="term" value="C:cytosol"/>
    <property type="evidence" value="ECO:0007669"/>
    <property type="project" value="TreeGrafter"/>
</dbReference>
<feature type="region of interest" description="Disordered" evidence="1">
    <location>
        <begin position="484"/>
        <end position="520"/>
    </location>
</feature>
<sequence length="920" mass="101075">MRYDLYDYQDTAKNVIVRALQQMTAAHDLDRTDTGAVVLSAPTGAGKTVIATAVIEASLDGDPTTPGIEDATFLWVTDDPSLNQQTLHKMMAASSNLSVDRLRTIENDFDQQTFDAGRVYFLNIQKLASTATLSKGKVDGRYFSLWDTIANTVKERPGGFVVVIDEAHRGMGTAKTTRDTIVSQIIGGAGTGRPAVPVVWGISATPKRFREQMDERGRTVKSHGVPIDQVRTSGLLKDQIVLGHTKGVDAAESTLVRHAVAKVRDYEARWDSYCDENDEPRVRPVLVVQVEDKPTPASLGEVVGTILDEWPGLTAANIVHVFGTHATAKAGSHDIKWCPPEDVQDRQDVRVVLCMTAITTGWDCPRAEVLVSMRVAKDEDLVTQIMGRMVRTPLARRVESDITLNAVHCILPKFNADAVDSIAAQFEAGDEGIAGGTEIITEEIPLSRNPIFRPRRPEPAPDQPAPETPDAMAADIAGESDGEAAAWFGPDRTTPPVVNGDSQTAPARPRSSGPMQEGDDLWEAATEAVEPEPEVSATDDENIFTVIEGLPTYTIPSRSPGSAISRAFRLATLLAYKHDGSNAIDAAARKKVLHRLLGEIDALRADLDAEGRLEERLAAVANTNLYERAVTYGSPTILADVEQRSTLALDDRGLRILMGRARRALPEGLVDEYVKSKVPADDDVTDVMVLAIALSQDPELPGRVEAAASNLVSDWLQKHHSAITRLPEAAREDFDRVRRQSDRPEPTTLTIPPRANGDRRGLEWDRHLLADEHGKYRADLKQGEQHVLQTELDHGAIAWYRNPANRPRNAVVIPWHKWDGWHGMHPDFVFVHRVGGKLRASLIDPHGAFMQDAVGKLKGLAEYVEKHPDVYHRVQVVDAVSGRYRMLDLLDDDVREAIVAYKGADSDDAAELFNRHGRDY</sequence>
<feature type="region of interest" description="Disordered" evidence="1">
    <location>
        <begin position="449"/>
        <end position="471"/>
    </location>
</feature>
<evidence type="ECO:0000256" key="1">
    <source>
        <dbReference type="SAM" id="MobiDB-lite"/>
    </source>
</evidence>
<dbReference type="EMBL" id="AVPK01000001">
    <property type="protein sequence ID" value="KGN39274.1"/>
    <property type="molecule type" value="Genomic_DNA"/>
</dbReference>
<dbReference type="InterPro" id="IPR006935">
    <property type="entry name" value="Helicase/UvrB_N"/>
</dbReference>
<dbReference type="STRING" id="1385521.N803_01995"/>
<evidence type="ECO:0000313" key="4">
    <source>
        <dbReference type="Proteomes" id="UP000030011"/>
    </source>
</evidence>
<dbReference type="AlphaFoldDB" id="A0A0A0JRB7"/>
<keyword evidence="4" id="KW-1185">Reference proteome</keyword>
<dbReference type="GO" id="GO:0005524">
    <property type="term" value="F:ATP binding"/>
    <property type="evidence" value="ECO:0007669"/>
    <property type="project" value="InterPro"/>
</dbReference>
<protein>
    <submittedName>
        <fullName evidence="3">Type III restriction enzyme, res subunit</fullName>
    </submittedName>
</protein>
<dbReference type="Proteomes" id="UP000030011">
    <property type="component" value="Unassembled WGS sequence"/>
</dbReference>
<evidence type="ECO:0000259" key="2">
    <source>
        <dbReference type="Pfam" id="PF04851"/>
    </source>
</evidence>
<dbReference type="GO" id="GO:0003677">
    <property type="term" value="F:DNA binding"/>
    <property type="evidence" value="ECO:0007669"/>
    <property type="project" value="InterPro"/>
</dbReference>
<evidence type="ECO:0000313" key="3">
    <source>
        <dbReference type="EMBL" id="KGN39274.1"/>
    </source>
</evidence>
<dbReference type="PANTHER" id="PTHR47396:SF1">
    <property type="entry name" value="ATP-DEPENDENT HELICASE IRC3-RELATED"/>
    <property type="match status" value="1"/>
</dbReference>
<dbReference type="InterPro" id="IPR027417">
    <property type="entry name" value="P-loop_NTPase"/>
</dbReference>
<accession>A0A0A0JRB7</accession>
<feature type="domain" description="Helicase/UvrB N-terminal" evidence="2">
    <location>
        <begin position="3"/>
        <end position="207"/>
    </location>
</feature>
<name>A0A0A0JRB7_9MICO</name>
<feature type="region of interest" description="Disordered" evidence="1">
    <location>
        <begin position="732"/>
        <end position="759"/>
    </location>
</feature>
<feature type="compositionally biased region" description="Basic and acidic residues" evidence="1">
    <location>
        <begin position="732"/>
        <end position="745"/>
    </location>
</feature>
<proteinExistence type="predicted"/>
<dbReference type="eggNOG" id="COG1061">
    <property type="taxonomic scope" value="Bacteria"/>
</dbReference>
<gene>
    <name evidence="3" type="ORF">N803_01995</name>
</gene>
<dbReference type="PANTHER" id="PTHR47396">
    <property type="entry name" value="TYPE I RESTRICTION ENZYME ECOKI R PROTEIN"/>
    <property type="match status" value="1"/>
</dbReference>
<dbReference type="GO" id="GO:0016787">
    <property type="term" value="F:hydrolase activity"/>
    <property type="evidence" value="ECO:0007669"/>
    <property type="project" value="InterPro"/>
</dbReference>
<dbReference type="Pfam" id="PF04851">
    <property type="entry name" value="ResIII"/>
    <property type="match status" value="1"/>
</dbReference>
<dbReference type="Gene3D" id="3.40.50.300">
    <property type="entry name" value="P-loop containing nucleotide triphosphate hydrolases"/>
    <property type="match status" value="2"/>
</dbReference>